<comment type="caution">
    <text evidence="2">The sequence shown here is derived from an EMBL/GenBank/DDBJ whole genome shotgun (WGS) entry which is preliminary data.</text>
</comment>
<reference evidence="2 3" key="1">
    <citation type="submission" date="2019-09" db="EMBL/GenBank/DDBJ databases">
        <title>Draft genome sequence of Ginsengibacter sp. BR5-29.</title>
        <authorList>
            <person name="Im W.-T."/>
        </authorList>
    </citation>
    <scope>NUCLEOTIDE SEQUENCE [LARGE SCALE GENOMIC DNA]</scope>
    <source>
        <strain evidence="2 3">BR5-29</strain>
    </source>
</reference>
<gene>
    <name evidence="2" type="ORF">FW778_02305</name>
</gene>
<dbReference type="RefSeq" id="WP_150412980.1">
    <property type="nucleotide sequence ID" value="NZ_VYQF01000001.1"/>
</dbReference>
<organism evidence="2 3">
    <name type="scientific">Ginsengibacter hankyongi</name>
    <dbReference type="NCBI Taxonomy" id="2607284"/>
    <lineage>
        <taxon>Bacteria</taxon>
        <taxon>Pseudomonadati</taxon>
        <taxon>Bacteroidota</taxon>
        <taxon>Chitinophagia</taxon>
        <taxon>Chitinophagales</taxon>
        <taxon>Chitinophagaceae</taxon>
        <taxon>Ginsengibacter</taxon>
    </lineage>
</organism>
<feature type="transmembrane region" description="Helical" evidence="1">
    <location>
        <begin position="122"/>
        <end position="140"/>
    </location>
</feature>
<dbReference type="EMBL" id="VYQF01000001">
    <property type="protein sequence ID" value="KAA9040891.1"/>
    <property type="molecule type" value="Genomic_DNA"/>
</dbReference>
<accession>A0A5J5IJE9</accession>
<feature type="transmembrane region" description="Helical" evidence="1">
    <location>
        <begin position="44"/>
        <end position="63"/>
    </location>
</feature>
<evidence type="ECO:0000256" key="1">
    <source>
        <dbReference type="SAM" id="Phobius"/>
    </source>
</evidence>
<dbReference type="Proteomes" id="UP000326903">
    <property type="component" value="Unassembled WGS sequence"/>
</dbReference>
<proteinExistence type="predicted"/>
<evidence type="ECO:0008006" key="4">
    <source>
        <dbReference type="Google" id="ProtNLM"/>
    </source>
</evidence>
<feature type="transmembrane region" description="Helical" evidence="1">
    <location>
        <begin position="12"/>
        <end position="32"/>
    </location>
</feature>
<name>A0A5J5IJE9_9BACT</name>
<dbReference type="AlphaFoldDB" id="A0A5J5IJE9"/>
<keyword evidence="1" id="KW-0472">Membrane</keyword>
<feature type="transmembrane region" description="Helical" evidence="1">
    <location>
        <begin position="83"/>
        <end position="101"/>
    </location>
</feature>
<keyword evidence="1" id="KW-1133">Transmembrane helix</keyword>
<keyword evidence="3" id="KW-1185">Reference proteome</keyword>
<keyword evidence="1" id="KW-0812">Transmembrane</keyword>
<evidence type="ECO:0000313" key="3">
    <source>
        <dbReference type="Proteomes" id="UP000326903"/>
    </source>
</evidence>
<evidence type="ECO:0000313" key="2">
    <source>
        <dbReference type="EMBL" id="KAA9040891.1"/>
    </source>
</evidence>
<sequence>MQVLLVIHNLLRWLIIIFGFWAVISAISGLGSKREFTPLDGKSNFFFMLSMDIQLLVGLGLYFTGVWFDQLKHLGDAMKDANLRFFTMEHEVMMVIAWILVHVGRTKVKKATLSSSKFKKGLLFFGIALLLILIAMPWPFREAVARPWFRWF</sequence>
<protein>
    <recommendedName>
        <fullName evidence="4">Cytochrome B</fullName>
    </recommendedName>
</protein>